<evidence type="ECO:0000313" key="2">
    <source>
        <dbReference type="EMBL" id="RKN82633.1"/>
    </source>
</evidence>
<keyword evidence="1" id="KW-1133">Transmembrane helix</keyword>
<comment type="caution">
    <text evidence="2">The sequence shown here is derived from an EMBL/GenBank/DDBJ whole genome shotgun (WGS) entry which is preliminary data.</text>
</comment>
<evidence type="ECO:0000256" key="1">
    <source>
        <dbReference type="SAM" id="Phobius"/>
    </source>
</evidence>
<dbReference type="AlphaFoldDB" id="A0A3B0CA86"/>
<keyword evidence="3" id="KW-1185">Reference proteome</keyword>
<feature type="transmembrane region" description="Helical" evidence="1">
    <location>
        <begin position="152"/>
        <end position="172"/>
    </location>
</feature>
<keyword evidence="1" id="KW-0812">Transmembrane</keyword>
<feature type="transmembrane region" description="Helical" evidence="1">
    <location>
        <begin position="184"/>
        <end position="206"/>
    </location>
</feature>
<dbReference type="RefSeq" id="WP_120709823.1">
    <property type="nucleotide sequence ID" value="NZ_RBCJ01000001.1"/>
</dbReference>
<dbReference type="Proteomes" id="UP000276603">
    <property type="component" value="Unassembled WGS sequence"/>
</dbReference>
<feature type="transmembrane region" description="Helical" evidence="1">
    <location>
        <begin position="121"/>
        <end position="140"/>
    </location>
</feature>
<keyword evidence="1" id="KW-0472">Membrane</keyword>
<organism evidence="2 3">
    <name type="scientific">Ulvibacterium marinum</name>
    <dbReference type="NCBI Taxonomy" id="2419782"/>
    <lineage>
        <taxon>Bacteria</taxon>
        <taxon>Pseudomonadati</taxon>
        <taxon>Bacteroidota</taxon>
        <taxon>Flavobacteriia</taxon>
        <taxon>Flavobacteriales</taxon>
        <taxon>Flavobacteriaceae</taxon>
        <taxon>Ulvibacterium</taxon>
    </lineage>
</organism>
<feature type="transmembrane region" description="Helical" evidence="1">
    <location>
        <begin position="92"/>
        <end position="109"/>
    </location>
</feature>
<proteinExistence type="predicted"/>
<accession>A0A3B0CA86</accession>
<dbReference type="EMBL" id="RBCJ01000001">
    <property type="protein sequence ID" value="RKN82633.1"/>
    <property type="molecule type" value="Genomic_DNA"/>
</dbReference>
<protein>
    <recommendedName>
        <fullName evidence="4">YhhN-like protein</fullName>
    </recommendedName>
</protein>
<evidence type="ECO:0008006" key="4">
    <source>
        <dbReference type="Google" id="ProtNLM"/>
    </source>
</evidence>
<feature type="transmembrane region" description="Helical" evidence="1">
    <location>
        <begin position="6"/>
        <end position="23"/>
    </location>
</feature>
<sequence length="214" mass="25458">MSISYLTYVIVLLELLSAIFAIINYKSYKDSKEKYFLYFLSFTFLADFTGSLLGDFFGVNSYWLYNLYMVISFLFFYYWYGSILNEVKHRTVVGLFTIIFLGVAIWNFVFESWELYHKYTFVAGAFFTLVCAIFHFWQLLNSDEVLEVKYKLSFWISTGLLLFNMGMIPFMLLSEYFDFSSNAYYIFIIIGLNLILYGCYSIGFLWTKEKYNRS</sequence>
<name>A0A3B0CA86_9FLAO</name>
<reference evidence="2 3" key="1">
    <citation type="submission" date="2018-10" db="EMBL/GenBank/DDBJ databases">
        <title>Ulvibacterium marinum gen. nov., sp. nov., a novel marine bacterium of the family Flavobacteriaceae, isolated from a culture of the green alga Ulva prolifera.</title>
        <authorList>
            <person name="Zhang Z."/>
        </authorList>
    </citation>
    <scope>NUCLEOTIDE SEQUENCE [LARGE SCALE GENOMIC DNA]</scope>
    <source>
        <strain evidence="2 3">CCMM003</strain>
    </source>
</reference>
<evidence type="ECO:0000313" key="3">
    <source>
        <dbReference type="Proteomes" id="UP000276603"/>
    </source>
</evidence>
<gene>
    <name evidence="2" type="ORF">D7Z94_01970</name>
</gene>
<feature type="transmembrane region" description="Helical" evidence="1">
    <location>
        <begin position="63"/>
        <end position="80"/>
    </location>
</feature>
<feature type="transmembrane region" description="Helical" evidence="1">
    <location>
        <begin position="35"/>
        <end position="57"/>
    </location>
</feature>
<dbReference type="OrthoDB" id="1453530at2"/>